<evidence type="ECO:0000256" key="9">
    <source>
        <dbReference type="ARBA" id="ARBA00030781"/>
    </source>
</evidence>
<evidence type="ECO:0000256" key="11">
    <source>
        <dbReference type="ARBA" id="ARBA00049878"/>
    </source>
</evidence>
<evidence type="ECO:0000313" key="13">
    <source>
        <dbReference type="Proteomes" id="UP001156940"/>
    </source>
</evidence>
<protein>
    <recommendedName>
        <fullName evidence="4">Molybdopterin synthase catalytic subunit</fullName>
        <ecNumber evidence="3">2.8.1.12</ecNumber>
    </recommendedName>
    <alternativeName>
        <fullName evidence="9">MPT synthase subunit 2</fullName>
    </alternativeName>
    <alternativeName>
        <fullName evidence="7">Molybdenum cofactor biosynthesis protein E</fullName>
    </alternativeName>
    <alternativeName>
        <fullName evidence="8">Molybdopterin-converting factor large subunit</fullName>
    </alternativeName>
    <alternativeName>
        <fullName evidence="10">Molybdopterin-converting factor subunit 2</fullName>
    </alternativeName>
</protein>
<organism evidence="12 13">
    <name type="scientific">Luteimonas endophytica</name>
    <dbReference type="NCBI Taxonomy" id="3042023"/>
    <lineage>
        <taxon>Bacteria</taxon>
        <taxon>Pseudomonadati</taxon>
        <taxon>Pseudomonadota</taxon>
        <taxon>Gammaproteobacteria</taxon>
        <taxon>Lysobacterales</taxon>
        <taxon>Lysobacteraceae</taxon>
        <taxon>Luteimonas</taxon>
    </lineage>
</organism>
<dbReference type="CDD" id="cd00756">
    <property type="entry name" value="MoaE"/>
    <property type="match status" value="1"/>
</dbReference>
<comment type="caution">
    <text evidence="12">The sequence shown here is derived from an EMBL/GenBank/DDBJ whole genome shotgun (WGS) entry which is preliminary data.</text>
</comment>
<comment type="similarity">
    <text evidence="2">Belongs to the MoaE family.</text>
</comment>
<dbReference type="Pfam" id="PF02391">
    <property type="entry name" value="MoaE"/>
    <property type="match status" value="1"/>
</dbReference>
<dbReference type="Gene3D" id="3.90.1170.40">
    <property type="entry name" value="Molybdopterin biosynthesis MoaE subunit"/>
    <property type="match status" value="1"/>
</dbReference>
<dbReference type="RefSeq" id="WP_280575023.1">
    <property type="nucleotide sequence ID" value="NZ_JARXRM010000036.1"/>
</dbReference>
<evidence type="ECO:0000256" key="2">
    <source>
        <dbReference type="ARBA" id="ARBA00005426"/>
    </source>
</evidence>
<dbReference type="PANTHER" id="PTHR23404">
    <property type="entry name" value="MOLYBDOPTERIN SYNTHASE RELATED"/>
    <property type="match status" value="1"/>
</dbReference>
<evidence type="ECO:0000256" key="8">
    <source>
        <dbReference type="ARBA" id="ARBA00030407"/>
    </source>
</evidence>
<keyword evidence="13" id="KW-1185">Reference proteome</keyword>
<comment type="pathway">
    <text evidence="1">Cofactor biosynthesis; molybdopterin biosynthesis.</text>
</comment>
<comment type="catalytic activity">
    <reaction evidence="11">
        <text>2 [molybdopterin-synthase sulfur-carrier protein]-C-terminal-Gly-aminoethanethioate + cyclic pyranopterin phosphate + H2O = molybdopterin + 2 [molybdopterin-synthase sulfur-carrier protein]-C-terminal Gly-Gly + 2 H(+)</text>
        <dbReference type="Rhea" id="RHEA:26333"/>
        <dbReference type="Rhea" id="RHEA-COMP:12202"/>
        <dbReference type="Rhea" id="RHEA-COMP:19907"/>
        <dbReference type="ChEBI" id="CHEBI:15377"/>
        <dbReference type="ChEBI" id="CHEBI:15378"/>
        <dbReference type="ChEBI" id="CHEBI:58698"/>
        <dbReference type="ChEBI" id="CHEBI:59648"/>
        <dbReference type="ChEBI" id="CHEBI:90778"/>
        <dbReference type="ChEBI" id="CHEBI:232372"/>
        <dbReference type="EC" id="2.8.1.12"/>
    </reaction>
</comment>
<sequence length="147" mass="16173">MKRFALSGFPIDIAPLHARLRRADAGACSSFEGWVRDHNDGRPVRGLRYEAYAALADAEGSRILDEAVRRFALVEACCVHRVGELAIGDLAVWVGASAAHRAATFDACRFIVDEVKLHVPIWKHEHYADGDAQWLHPDAHPPGGPSR</sequence>
<evidence type="ECO:0000256" key="4">
    <source>
        <dbReference type="ARBA" id="ARBA00013858"/>
    </source>
</evidence>
<dbReference type="EC" id="2.8.1.12" evidence="3"/>
<evidence type="ECO:0000256" key="10">
    <source>
        <dbReference type="ARBA" id="ARBA00032474"/>
    </source>
</evidence>
<reference evidence="12 13" key="1">
    <citation type="submission" date="2023-04" db="EMBL/GenBank/DDBJ databases">
        <title>Luteimonas endophyticus RD2P54.</title>
        <authorList>
            <person name="Sun J.-Q."/>
        </authorList>
    </citation>
    <scope>NUCLEOTIDE SEQUENCE [LARGE SCALE GENOMIC DNA]</scope>
    <source>
        <strain evidence="12 13">RD2P54</strain>
    </source>
</reference>
<evidence type="ECO:0000256" key="6">
    <source>
        <dbReference type="ARBA" id="ARBA00026066"/>
    </source>
</evidence>
<keyword evidence="5" id="KW-0501">Molybdenum cofactor biosynthesis</keyword>
<comment type="subunit">
    <text evidence="6">Heterotetramer of 2 MoaD subunits and 2 MoaE subunits. Also stable as homodimer. The enzyme changes between these two forms during catalysis.</text>
</comment>
<evidence type="ECO:0000256" key="1">
    <source>
        <dbReference type="ARBA" id="ARBA00005046"/>
    </source>
</evidence>
<accession>A0ABT6JAA5</accession>
<dbReference type="EMBL" id="JARXRM010000036">
    <property type="protein sequence ID" value="MDH5823755.1"/>
    <property type="molecule type" value="Genomic_DNA"/>
</dbReference>
<name>A0ABT6JAA5_9GAMM</name>
<dbReference type="SUPFAM" id="SSF54690">
    <property type="entry name" value="Molybdopterin synthase subunit MoaE"/>
    <property type="match status" value="1"/>
</dbReference>
<evidence type="ECO:0000256" key="3">
    <source>
        <dbReference type="ARBA" id="ARBA00011950"/>
    </source>
</evidence>
<evidence type="ECO:0000313" key="12">
    <source>
        <dbReference type="EMBL" id="MDH5823755.1"/>
    </source>
</evidence>
<gene>
    <name evidence="12" type="ORF">QFW77_12240</name>
</gene>
<evidence type="ECO:0000256" key="7">
    <source>
        <dbReference type="ARBA" id="ARBA00029745"/>
    </source>
</evidence>
<dbReference type="InterPro" id="IPR003448">
    <property type="entry name" value="Mopterin_biosynth_MoaE"/>
</dbReference>
<evidence type="ECO:0000256" key="5">
    <source>
        <dbReference type="ARBA" id="ARBA00023150"/>
    </source>
</evidence>
<dbReference type="Proteomes" id="UP001156940">
    <property type="component" value="Unassembled WGS sequence"/>
</dbReference>
<dbReference type="InterPro" id="IPR036563">
    <property type="entry name" value="MoaE_sf"/>
</dbReference>
<proteinExistence type="inferred from homology"/>